<feature type="compositionally biased region" description="Basic and acidic residues" evidence="1">
    <location>
        <begin position="190"/>
        <end position="203"/>
    </location>
</feature>
<feature type="region of interest" description="Disordered" evidence="1">
    <location>
        <begin position="1"/>
        <end position="38"/>
    </location>
</feature>
<dbReference type="EMBL" id="JACSQQ010000005">
    <property type="protein sequence ID" value="MBD7949601.1"/>
    <property type="molecule type" value="Genomic_DNA"/>
</dbReference>
<comment type="caution">
    <text evidence="2">The sequence shown here is derived from an EMBL/GenBank/DDBJ whole genome shotgun (WGS) entry which is preliminary data.</text>
</comment>
<reference evidence="2 3" key="1">
    <citation type="submission" date="2020-08" db="EMBL/GenBank/DDBJ databases">
        <title>A Genomic Blueprint of the Chicken Gut Microbiome.</title>
        <authorList>
            <person name="Gilroy R."/>
            <person name="Ravi A."/>
            <person name="Getino M."/>
            <person name="Pursley I."/>
            <person name="Horton D.L."/>
            <person name="Alikhan N.-F."/>
            <person name="Baker D."/>
            <person name="Gharbi K."/>
            <person name="Hall N."/>
            <person name="Watson M."/>
            <person name="Adriaenssens E.M."/>
            <person name="Foster-Nyarko E."/>
            <person name="Jarju S."/>
            <person name="Secka A."/>
            <person name="Antonio M."/>
            <person name="Oren A."/>
            <person name="Chaudhuri R."/>
            <person name="La Ragione R.M."/>
            <person name="Hildebrand F."/>
            <person name="Pallen M.J."/>
        </authorList>
    </citation>
    <scope>NUCLEOTIDE SEQUENCE [LARGE SCALE GENOMIC DNA]</scope>
    <source>
        <strain evidence="2 3">Sa4CUA1</strain>
    </source>
</reference>
<dbReference type="RefSeq" id="WP_157277160.1">
    <property type="nucleotide sequence ID" value="NZ_JACSQQ010000005.1"/>
</dbReference>
<dbReference type="Proteomes" id="UP000641803">
    <property type="component" value="Unassembled WGS sequence"/>
</dbReference>
<evidence type="ECO:0000313" key="3">
    <source>
        <dbReference type="Proteomes" id="UP000641803"/>
    </source>
</evidence>
<name>A0ABR8RP86_9CELL</name>
<organism evidence="2 3">
    <name type="scientific">Oerskovia rustica</name>
    <dbReference type="NCBI Taxonomy" id="2762237"/>
    <lineage>
        <taxon>Bacteria</taxon>
        <taxon>Bacillati</taxon>
        <taxon>Actinomycetota</taxon>
        <taxon>Actinomycetes</taxon>
        <taxon>Micrococcales</taxon>
        <taxon>Cellulomonadaceae</taxon>
        <taxon>Oerskovia</taxon>
    </lineage>
</organism>
<sequence length="203" mass="22690">MPGPAPKHPSTRARRNDPKKGFTSLPAGGRLGAIPPWPLRPNPFMTAQLETARDRVASLQVELEAAEDGRARGRLRRELSKNEMTVATLSLQIEQATDDEVALWDDLWRTPQATVWEDSHSSREVAQYVRWKVLAEQGDLKAAAEARQLSDRLGLNPLALTRLHLEIERADEAETRGEQRRKKATPPTDNKPKGDPRGTLRAV</sequence>
<feature type="region of interest" description="Disordered" evidence="1">
    <location>
        <begin position="167"/>
        <end position="203"/>
    </location>
</feature>
<evidence type="ECO:0008006" key="4">
    <source>
        <dbReference type="Google" id="ProtNLM"/>
    </source>
</evidence>
<accession>A0ABR8RP86</accession>
<proteinExistence type="predicted"/>
<keyword evidence="3" id="KW-1185">Reference proteome</keyword>
<gene>
    <name evidence="2" type="ORF">H9652_04150</name>
</gene>
<protein>
    <recommendedName>
        <fullName evidence="4">Terminase small subunit</fullName>
    </recommendedName>
</protein>
<feature type="compositionally biased region" description="Basic and acidic residues" evidence="1">
    <location>
        <begin position="167"/>
        <end position="178"/>
    </location>
</feature>
<evidence type="ECO:0000256" key="1">
    <source>
        <dbReference type="SAM" id="MobiDB-lite"/>
    </source>
</evidence>
<evidence type="ECO:0000313" key="2">
    <source>
        <dbReference type="EMBL" id="MBD7949601.1"/>
    </source>
</evidence>